<gene>
    <name evidence="1" type="ORF">EYF80_032093</name>
</gene>
<dbReference type="Proteomes" id="UP000314294">
    <property type="component" value="Unassembled WGS sequence"/>
</dbReference>
<protein>
    <submittedName>
        <fullName evidence="1">Uncharacterized protein</fullName>
    </submittedName>
</protein>
<dbReference type="EMBL" id="SRLO01000398">
    <property type="protein sequence ID" value="TNN57725.1"/>
    <property type="molecule type" value="Genomic_DNA"/>
</dbReference>
<comment type="caution">
    <text evidence="1">The sequence shown here is derived from an EMBL/GenBank/DDBJ whole genome shotgun (WGS) entry which is preliminary data.</text>
</comment>
<organism evidence="1 2">
    <name type="scientific">Liparis tanakae</name>
    <name type="common">Tanaka's snailfish</name>
    <dbReference type="NCBI Taxonomy" id="230148"/>
    <lineage>
        <taxon>Eukaryota</taxon>
        <taxon>Metazoa</taxon>
        <taxon>Chordata</taxon>
        <taxon>Craniata</taxon>
        <taxon>Vertebrata</taxon>
        <taxon>Euteleostomi</taxon>
        <taxon>Actinopterygii</taxon>
        <taxon>Neopterygii</taxon>
        <taxon>Teleostei</taxon>
        <taxon>Neoteleostei</taxon>
        <taxon>Acanthomorphata</taxon>
        <taxon>Eupercaria</taxon>
        <taxon>Perciformes</taxon>
        <taxon>Cottioidei</taxon>
        <taxon>Cottales</taxon>
        <taxon>Liparidae</taxon>
        <taxon>Liparis</taxon>
    </lineage>
</organism>
<proteinExistence type="predicted"/>
<evidence type="ECO:0000313" key="1">
    <source>
        <dbReference type="EMBL" id="TNN57725.1"/>
    </source>
</evidence>
<name>A0A4Z2GX86_9TELE</name>
<evidence type="ECO:0000313" key="2">
    <source>
        <dbReference type="Proteomes" id="UP000314294"/>
    </source>
</evidence>
<dbReference type="AlphaFoldDB" id="A0A4Z2GX86"/>
<dbReference type="OrthoDB" id="10632241at2759"/>
<accession>A0A4Z2GX86</accession>
<keyword evidence="2" id="KW-1185">Reference proteome</keyword>
<sequence>MWRALKERDVSRLSEPSVMVVLTSSVIMVGHSEEESIWKKVWSMKRSKASFFQARRVYWYPLRLLNSWMQAR</sequence>
<reference evidence="1 2" key="1">
    <citation type="submission" date="2019-03" db="EMBL/GenBank/DDBJ databases">
        <title>First draft genome of Liparis tanakae, snailfish: a comprehensive survey of snailfish specific genes.</title>
        <authorList>
            <person name="Kim W."/>
            <person name="Song I."/>
            <person name="Jeong J.-H."/>
            <person name="Kim D."/>
            <person name="Kim S."/>
            <person name="Ryu S."/>
            <person name="Song J.Y."/>
            <person name="Lee S.K."/>
        </authorList>
    </citation>
    <scope>NUCLEOTIDE SEQUENCE [LARGE SCALE GENOMIC DNA]</scope>
    <source>
        <tissue evidence="1">Muscle</tissue>
    </source>
</reference>